<proteinExistence type="predicted"/>
<accession>A0A2Z5G2G5</accession>
<protein>
    <submittedName>
        <fullName evidence="1">Uncharacterized protein</fullName>
    </submittedName>
</protein>
<evidence type="ECO:0000313" key="2">
    <source>
        <dbReference type="Proteomes" id="UP000253606"/>
    </source>
</evidence>
<keyword evidence="2" id="KW-1185">Reference proteome</keyword>
<reference evidence="1 2" key="1">
    <citation type="journal article" date="2018" name="Front. Microbiol.">
        <title>Hydrolytic Capabilities as a Key to Environmental Success: Chitinolytic and Cellulolytic Acidobacteria From Acidic Sub-arctic Soils and Boreal Peatlands.</title>
        <authorList>
            <person name="Belova S.E."/>
            <person name="Ravin N.V."/>
            <person name="Pankratov T.A."/>
            <person name="Rakitin A.L."/>
            <person name="Ivanova A.A."/>
            <person name="Beletsky A.V."/>
            <person name="Mardanov A.V."/>
            <person name="Sinninghe Damste J.S."/>
            <person name="Dedysh S.N."/>
        </authorList>
    </citation>
    <scope>NUCLEOTIDE SEQUENCE [LARGE SCALE GENOMIC DNA]</scope>
    <source>
        <strain evidence="1 2">SBC82</strain>
    </source>
</reference>
<gene>
    <name evidence="1" type="ORF">ACPOL_4116</name>
</gene>
<sequence>MSKFSTVQGHVTFFSVKVDETAHREPIRLCFSYRYRLIGRQADAGRPPWLQLQFRIPVQLHRRSTIPIARLSRQSA</sequence>
<dbReference type="KEGG" id="abas:ACPOL_4116"/>
<organism evidence="1 2">
    <name type="scientific">Acidisarcina polymorpha</name>
    <dbReference type="NCBI Taxonomy" id="2211140"/>
    <lineage>
        <taxon>Bacteria</taxon>
        <taxon>Pseudomonadati</taxon>
        <taxon>Acidobacteriota</taxon>
        <taxon>Terriglobia</taxon>
        <taxon>Terriglobales</taxon>
        <taxon>Acidobacteriaceae</taxon>
        <taxon>Acidisarcina</taxon>
    </lineage>
</organism>
<dbReference type="EMBL" id="CP030840">
    <property type="protein sequence ID" value="AXC13393.1"/>
    <property type="molecule type" value="Genomic_DNA"/>
</dbReference>
<dbReference type="Proteomes" id="UP000253606">
    <property type="component" value="Chromosome"/>
</dbReference>
<evidence type="ECO:0000313" key="1">
    <source>
        <dbReference type="EMBL" id="AXC13393.1"/>
    </source>
</evidence>
<name>A0A2Z5G2G5_9BACT</name>
<dbReference type="AlphaFoldDB" id="A0A2Z5G2G5"/>